<dbReference type="PANTHER" id="PTHR18901">
    <property type="entry name" value="2-DEOXYGLUCOSE-6-PHOSPHATE PHOSPHATASE 2"/>
    <property type="match status" value="1"/>
</dbReference>
<sequence>MLDSELIQLNGIDVMQAVIFDMDGTLIDSEPMWKEAEKEIFSSLGVNVSEALSAKTASMTTREVTEFWYSHFPWLGKNIEQVENEVVERVAALISENGGPMEGVEYILNFFQKKEMKIGLSTNAPSRLIPVVLNKLGISHYFHSTSSSEHETQGKPDPAVYLTTAKKLGVEPSKCIAFEDSLSGIIAASKANIKTVAVPPRTEFTDKKYDMSHVKLSRLSDFTDSHLEAIACSN</sequence>
<dbReference type="CDD" id="cd07505">
    <property type="entry name" value="HAD_BPGM-like"/>
    <property type="match status" value="1"/>
</dbReference>
<keyword evidence="1" id="KW-0378">Hydrolase</keyword>
<dbReference type="Proteomes" id="UP000001062">
    <property type="component" value="Chromosome"/>
</dbReference>
<dbReference type="PRINTS" id="PR00413">
    <property type="entry name" value="HADHALOGNASE"/>
</dbReference>
<dbReference type="InterPro" id="IPR036412">
    <property type="entry name" value="HAD-like_sf"/>
</dbReference>
<dbReference type="InterPro" id="IPR023198">
    <property type="entry name" value="PGP-like_dom2"/>
</dbReference>
<dbReference type="InterPro" id="IPR041492">
    <property type="entry name" value="HAD_2"/>
</dbReference>
<reference evidence="1 2" key="1">
    <citation type="journal article" date="2012" name="Stand. Genomic Sci.">
        <title>Complete genome sequence of the melanogenic marine bacterium Marinomonas mediterranea type strain (MMB-1(T)).</title>
        <authorList>
            <person name="Lucas-Elio P."/>
            <person name="Goodwin L."/>
            <person name="Woyke T."/>
            <person name="Pitluck S."/>
            <person name="Nolan M."/>
            <person name="Kyrpides N.C."/>
            <person name="Detter J.C."/>
            <person name="Copeland A."/>
            <person name="Teshima H."/>
            <person name="Bruce D."/>
            <person name="Detter C."/>
            <person name="Tapia R."/>
            <person name="Han S."/>
            <person name="Land M.L."/>
            <person name="Ivanova N."/>
            <person name="Mikhailova N."/>
            <person name="Johnston A.W."/>
            <person name="Sanchez-Amat A."/>
        </authorList>
    </citation>
    <scope>NUCLEOTIDE SEQUENCE [LARGE SCALE GENOMIC DNA]</scope>
    <source>
        <strain evidence="2">ATCC 700492 / JCM 21426 / NBRC 103028 / MMB-1</strain>
    </source>
</reference>
<dbReference type="GO" id="GO:0016787">
    <property type="term" value="F:hydrolase activity"/>
    <property type="evidence" value="ECO:0007669"/>
    <property type="project" value="UniProtKB-KW"/>
</dbReference>
<dbReference type="RefSeq" id="WP_013662993.1">
    <property type="nucleotide sequence ID" value="NC_015276.1"/>
</dbReference>
<evidence type="ECO:0000313" key="1">
    <source>
        <dbReference type="EMBL" id="ADZ93091.1"/>
    </source>
</evidence>
<keyword evidence="2" id="KW-1185">Reference proteome</keyword>
<dbReference type="NCBIfam" id="TIGR01509">
    <property type="entry name" value="HAD-SF-IA-v3"/>
    <property type="match status" value="1"/>
</dbReference>
<gene>
    <name evidence="1" type="ordered locus">Marme_3881</name>
</gene>
<dbReference type="NCBIfam" id="NF008087">
    <property type="entry name" value="PRK10826.1"/>
    <property type="match status" value="1"/>
</dbReference>
<dbReference type="PATRIC" id="fig|717774.3.peg.3999"/>
<dbReference type="SFLD" id="SFLDG01129">
    <property type="entry name" value="C1.5:_HAD__Beta-PGM__Phosphata"/>
    <property type="match status" value="1"/>
</dbReference>
<dbReference type="SUPFAM" id="SSF56784">
    <property type="entry name" value="HAD-like"/>
    <property type="match status" value="1"/>
</dbReference>
<dbReference type="SFLD" id="SFLDG01135">
    <property type="entry name" value="C1.5.6:_HAD__Beta-PGM__Phospha"/>
    <property type="match status" value="1"/>
</dbReference>
<dbReference type="InterPro" id="IPR023214">
    <property type="entry name" value="HAD_sf"/>
</dbReference>
<dbReference type="KEGG" id="mme:Marme_3881"/>
<dbReference type="InterPro" id="IPR006439">
    <property type="entry name" value="HAD-SF_hydro_IA"/>
</dbReference>
<dbReference type="SFLD" id="SFLDS00003">
    <property type="entry name" value="Haloacid_Dehalogenase"/>
    <property type="match status" value="1"/>
</dbReference>
<dbReference type="STRING" id="717774.Marme_3881"/>
<dbReference type="PANTHER" id="PTHR18901:SF38">
    <property type="entry name" value="PSEUDOURIDINE-5'-PHOSPHATASE"/>
    <property type="match status" value="1"/>
</dbReference>
<dbReference type="Pfam" id="PF13419">
    <property type="entry name" value="HAD_2"/>
    <property type="match status" value="1"/>
</dbReference>
<dbReference type="Gene3D" id="3.40.50.1000">
    <property type="entry name" value="HAD superfamily/HAD-like"/>
    <property type="match status" value="1"/>
</dbReference>
<dbReference type="HOGENOM" id="CLU_045011_13_1_6"/>
<dbReference type="AlphaFoldDB" id="F2JYG2"/>
<dbReference type="EMBL" id="CP002583">
    <property type="protein sequence ID" value="ADZ93091.1"/>
    <property type="molecule type" value="Genomic_DNA"/>
</dbReference>
<dbReference type="eggNOG" id="COG0637">
    <property type="taxonomic scope" value="Bacteria"/>
</dbReference>
<dbReference type="Gene3D" id="1.10.150.240">
    <property type="entry name" value="Putative phosphatase, domain 2"/>
    <property type="match status" value="1"/>
</dbReference>
<protein>
    <submittedName>
        <fullName evidence="1">HAD-superfamily hydrolase, subfamily IA, variant 3</fullName>
    </submittedName>
</protein>
<name>F2JYG2_MARM1</name>
<accession>F2JYG2</accession>
<proteinExistence type="predicted"/>
<evidence type="ECO:0000313" key="2">
    <source>
        <dbReference type="Proteomes" id="UP000001062"/>
    </source>
</evidence>
<organism evidence="1 2">
    <name type="scientific">Marinomonas mediterranea (strain ATCC 700492 / JCM 21426 / NBRC 103028 / MMB-1)</name>
    <dbReference type="NCBI Taxonomy" id="717774"/>
    <lineage>
        <taxon>Bacteria</taxon>
        <taxon>Pseudomonadati</taxon>
        <taxon>Pseudomonadota</taxon>
        <taxon>Gammaproteobacteria</taxon>
        <taxon>Oceanospirillales</taxon>
        <taxon>Oceanospirillaceae</taxon>
        <taxon>Marinomonas</taxon>
    </lineage>
</organism>